<dbReference type="Gene3D" id="3.40.50.2000">
    <property type="entry name" value="Glycogen Phosphorylase B"/>
    <property type="match status" value="2"/>
</dbReference>
<gene>
    <name evidence="3" type="ORF">CYJ34_03635</name>
</gene>
<name>A0A2I1M9U4_9FIRM</name>
<reference evidence="3 4" key="1">
    <citation type="submission" date="2017-12" db="EMBL/GenBank/DDBJ databases">
        <title>Phylogenetic diversity of female urinary microbiome.</title>
        <authorList>
            <person name="Thomas-White K."/>
            <person name="Wolfe A.J."/>
        </authorList>
    </citation>
    <scope>NUCLEOTIDE SEQUENCE [LARGE SCALE GENOMIC DNA]</scope>
    <source>
        <strain evidence="3 4">UMB0119</strain>
    </source>
</reference>
<dbReference type="GO" id="GO:0030170">
    <property type="term" value="F:pyridoxal phosphate binding"/>
    <property type="evidence" value="ECO:0007669"/>
    <property type="project" value="TreeGrafter"/>
</dbReference>
<dbReference type="AlphaFoldDB" id="A0A2I1M9U4"/>
<proteinExistence type="inferred from homology"/>
<dbReference type="GO" id="GO:0005980">
    <property type="term" value="P:glycogen catabolic process"/>
    <property type="evidence" value="ECO:0007669"/>
    <property type="project" value="TreeGrafter"/>
</dbReference>
<protein>
    <recommendedName>
        <fullName evidence="2">Alpha-1,4 glucan phosphorylase</fullName>
        <ecNumber evidence="2">2.4.1.1</ecNumber>
    </recommendedName>
</protein>
<comment type="function">
    <text evidence="2">Allosteric enzyme that catalyzes the rate-limiting step in glycogen catabolism, the phosphorolytic cleavage of glycogen to produce glucose-1-phosphate, and plays a central role in maintaining cellular and organismal glucose homeostasis.</text>
</comment>
<comment type="catalytic activity">
    <reaction evidence="2">
        <text>[(1-&gt;4)-alpha-D-glucosyl](n) + phosphate = [(1-&gt;4)-alpha-D-glucosyl](n-1) + alpha-D-glucose 1-phosphate</text>
        <dbReference type="Rhea" id="RHEA:41732"/>
        <dbReference type="Rhea" id="RHEA-COMP:9584"/>
        <dbReference type="Rhea" id="RHEA-COMP:9586"/>
        <dbReference type="ChEBI" id="CHEBI:15444"/>
        <dbReference type="ChEBI" id="CHEBI:43474"/>
        <dbReference type="ChEBI" id="CHEBI:58601"/>
        <dbReference type="EC" id="2.4.1.1"/>
    </reaction>
</comment>
<accession>A0A2I1M9U4</accession>
<dbReference type="EC" id="2.4.1.1" evidence="2"/>
<dbReference type="EMBL" id="PKGS01000002">
    <property type="protein sequence ID" value="PKZ16888.1"/>
    <property type="molecule type" value="Genomic_DNA"/>
</dbReference>
<keyword evidence="2" id="KW-0119">Carbohydrate metabolism</keyword>
<comment type="caution">
    <text evidence="3">The sequence shown here is derived from an EMBL/GenBank/DDBJ whole genome shotgun (WGS) entry which is preliminary data.</text>
</comment>
<comment type="similarity">
    <text evidence="1 2">Belongs to the glycogen phosphorylase family.</text>
</comment>
<evidence type="ECO:0000256" key="1">
    <source>
        <dbReference type="ARBA" id="ARBA00006047"/>
    </source>
</evidence>
<keyword evidence="2" id="KW-0808">Transferase</keyword>
<dbReference type="PANTHER" id="PTHR11468:SF3">
    <property type="entry name" value="GLYCOGEN PHOSPHORYLASE, LIVER FORM"/>
    <property type="match status" value="1"/>
</dbReference>
<evidence type="ECO:0000256" key="2">
    <source>
        <dbReference type="RuleBase" id="RU000587"/>
    </source>
</evidence>
<keyword evidence="2" id="KW-0328">Glycosyltransferase</keyword>
<dbReference type="SUPFAM" id="SSF53756">
    <property type="entry name" value="UDP-Glycosyltransferase/glycogen phosphorylase"/>
    <property type="match status" value="1"/>
</dbReference>
<dbReference type="Proteomes" id="UP000234335">
    <property type="component" value="Unassembled WGS sequence"/>
</dbReference>
<evidence type="ECO:0000313" key="3">
    <source>
        <dbReference type="EMBL" id="PKZ16888.1"/>
    </source>
</evidence>
<keyword evidence="4" id="KW-1185">Reference proteome</keyword>
<dbReference type="InterPro" id="IPR000811">
    <property type="entry name" value="Glyco_trans_35"/>
</dbReference>
<sequence>MKIYEHKMKTNKDTIIERIQNYLYSFYAKDIKTARDNEIYDCLCRYLMEIVGKNWVDTKKIKEGYEVYILSFEYLPGKFLTNAIYKLDLKEEIKEALNEMGFSYEKITSLDKEPALGIGDMGMGSAYLINELSNKKIKATAYALRYESGNFKQVIKDGMQTEESSSWLKYGSNWEHKKSFTNEIEIYGKKHKTVTYDMPVISDDASFINTLRLFKAESTKDININKFSKGDIIDAYDDYIENSSITEFLYVDDSSYEGKILRLKQEYFFVASAMRDFVRRYILYYENIEHIKEQTNVIINDIHPTLALIEFISILRNDYDFSIKKSIDYTREIFYHLAFSVTDDSLEKYPVDEIRKLNEEIFITIMDVQNELTGENNYLPFVEDGYVIFKNINLALSKDYLFLSKILAEDKIASKKYINLGTDRLIYAKSANEVLVNYLKKYDIDFTDYNSLKNIEKYMEDKNFLNELEDIKFKNKERLIRSLANKESDINPYSIFDMQLTIMHESKRQILNALAIAYQYYYLRDNRNAYFIPVTYIFSGKANEGYFMAKETIKFILALKKLIESDKIISKKIKIIFVENITVDDLRNLYPACDIYTNITHPLYDNQNFDILNSIFNMANIVSTRGGIVNNLKTKNEFYLLNDDYRVYKNRRNLRSYKANDIIYQNQVVKYTIDNLLKENQRNLPYDFSKLYNELLVYNDSFEIFLDLENLINLRKISGFDYLNKEAWAKNEVHNILWANEFNLDHIKRKLSFDK</sequence>
<dbReference type="PANTHER" id="PTHR11468">
    <property type="entry name" value="GLYCOGEN PHOSPHORYLASE"/>
    <property type="match status" value="1"/>
</dbReference>
<comment type="cofactor">
    <cofactor evidence="2">
        <name>pyridoxal 5'-phosphate</name>
        <dbReference type="ChEBI" id="CHEBI:597326"/>
    </cofactor>
</comment>
<evidence type="ECO:0000313" key="4">
    <source>
        <dbReference type="Proteomes" id="UP000234335"/>
    </source>
</evidence>
<keyword evidence="2" id="KW-0663">Pyridoxal phosphate</keyword>
<dbReference type="GO" id="GO:0008184">
    <property type="term" value="F:glycogen phosphorylase activity"/>
    <property type="evidence" value="ECO:0007669"/>
    <property type="project" value="InterPro"/>
</dbReference>
<organism evidence="3 4">
    <name type="scientific">Anaerococcus octavius</name>
    <dbReference type="NCBI Taxonomy" id="54007"/>
    <lineage>
        <taxon>Bacteria</taxon>
        <taxon>Bacillati</taxon>
        <taxon>Bacillota</taxon>
        <taxon>Tissierellia</taxon>
        <taxon>Tissierellales</taxon>
        <taxon>Peptoniphilaceae</taxon>
        <taxon>Anaerococcus</taxon>
    </lineage>
</organism>
<dbReference type="GO" id="GO:0005737">
    <property type="term" value="C:cytoplasm"/>
    <property type="evidence" value="ECO:0007669"/>
    <property type="project" value="TreeGrafter"/>
</dbReference>
<dbReference type="PIRSF" id="PIRSF000460">
    <property type="entry name" value="Pprylas_GlgP"/>
    <property type="match status" value="1"/>
</dbReference>
<dbReference type="Pfam" id="PF00343">
    <property type="entry name" value="Phosphorylase"/>
    <property type="match status" value="2"/>
</dbReference>